<name>A0A255ZVL3_9FLAO</name>
<dbReference type="AlphaFoldDB" id="A0A255ZVL3"/>
<feature type="transmembrane region" description="Helical" evidence="1">
    <location>
        <begin position="158"/>
        <end position="179"/>
    </location>
</feature>
<organism evidence="3 4">
    <name type="scientific">Flavobacterium aurantiibacter</name>
    <dbReference type="NCBI Taxonomy" id="2023067"/>
    <lineage>
        <taxon>Bacteria</taxon>
        <taxon>Pseudomonadati</taxon>
        <taxon>Bacteroidota</taxon>
        <taxon>Flavobacteriia</taxon>
        <taxon>Flavobacteriales</taxon>
        <taxon>Flavobacteriaceae</taxon>
        <taxon>Flavobacterium</taxon>
    </lineage>
</organism>
<feature type="transmembrane region" description="Helical" evidence="1">
    <location>
        <begin position="122"/>
        <end position="146"/>
    </location>
</feature>
<sequence>MLATAFILGLISSLHCVGMCGPLSWFAVGQPVSERERISRLTTYLVGKTTTYVLMGLLFGLIGNSMGVGKWQQQMAISVGILMLLYVLLSEKRFVALFGAARSMKGFQHVRARVLPYLPKHPFIKAFSIGLLNGFLPCGMIYMALFGALATGNLADSMTYMLLFGLGTMPLMSATTLLLSSASLLMRRSNALIPIFIAILGVWFILKGLGFGIPYLSPSNLELVVMQQPNCR</sequence>
<dbReference type="PANTHER" id="PTHR42208">
    <property type="entry name" value="HEAVY METAL TRANSPORTER-RELATED"/>
    <property type="match status" value="1"/>
</dbReference>
<feature type="transmembrane region" description="Helical" evidence="1">
    <location>
        <begin position="6"/>
        <end position="29"/>
    </location>
</feature>
<keyword evidence="4" id="KW-1185">Reference proteome</keyword>
<feature type="transmembrane region" description="Helical" evidence="1">
    <location>
        <begin position="191"/>
        <end position="216"/>
    </location>
</feature>
<evidence type="ECO:0000256" key="1">
    <source>
        <dbReference type="SAM" id="Phobius"/>
    </source>
</evidence>
<dbReference type="EMBL" id="NOXX01000179">
    <property type="protein sequence ID" value="OYQ45577.1"/>
    <property type="molecule type" value="Genomic_DNA"/>
</dbReference>
<dbReference type="RefSeq" id="WP_094485820.1">
    <property type="nucleotide sequence ID" value="NZ_NOXX01000179.1"/>
</dbReference>
<keyword evidence="1" id="KW-0472">Membrane</keyword>
<protein>
    <recommendedName>
        <fullName evidence="2">Urease accessory protein UreH-like transmembrane domain-containing protein</fullName>
    </recommendedName>
</protein>
<dbReference type="Proteomes" id="UP000216035">
    <property type="component" value="Unassembled WGS sequence"/>
</dbReference>
<dbReference type="InterPro" id="IPR039447">
    <property type="entry name" value="UreH-like_TM_dom"/>
</dbReference>
<feature type="transmembrane region" description="Helical" evidence="1">
    <location>
        <begin position="75"/>
        <end position="101"/>
    </location>
</feature>
<evidence type="ECO:0000313" key="4">
    <source>
        <dbReference type="Proteomes" id="UP000216035"/>
    </source>
</evidence>
<evidence type="ECO:0000259" key="2">
    <source>
        <dbReference type="Pfam" id="PF13386"/>
    </source>
</evidence>
<reference evidence="3 4" key="1">
    <citation type="submission" date="2017-07" db="EMBL/GenBank/DDBJ databases">
        <title>Flavobacterium cyanobacteriorum sp. nov., isolated from cyanobacterial aggregates in a eutrophic lake.</title>
        <authorList>
            <person name="Cai H."/>
        </authorList>
    </citation>
    <scope>NUCLEOTIDE SEQUENCE [LARGE SCALE GENOMIC DNA]</scope>
    <source>
        <strain evidence="3 4">TH167</strain>
    </source>
</reference>
<dbReference type="OrthoDB" id="594443at2"/>
<proteinExistence type="predicted"/>
<gene>
    <name evidence="3" type="ORF">CHX27_05810</name>
</gene>
<comment type="caution">
    <text evidence="3">The sequence shown here is derived from an EMBL/GenBank/DDBJ whole genome shotgun (WGS) entry which is preliminary data.</text>
</comment>
<evidence type="ECO:0000313" key="3">
    <source>
        <dbReference type="EMBL" id="OYQ45577.1"/>
    </source>
</evidence>
<dbReference type="PANTHER" id="PTHR42208:SF1">
    <property type="entry name" value="HEAVY METAL TRANSPORTER"/>
    <property type="match status" value="1"/>
</dbReference>
<keyword evidence="1" id="KW-1133">Transmembrane helix</keyword>
<dbReference type="Pfam" id="PF13386">
    <property type="entry name" value="DsbD_2"/>
    <property type="match status" value="1"/>
</dbReference>
<feature type="transmembrane region" description="Helical" evidence="1">
    <location>
        <begin position="41"/>
        <end position="63"/>
    </location>
</feature>
<accession>A0A255ZVL3</accession>
<keyword evidence="1" id="KW-0812">Transmembrane</keyword>
<feature type="domain" description="Urease accessory protein UreH-like transmembrane" evidence="2">
    <location>
        <begin position="4"/>
        <end position="203"/>
    </location>
</feature>